<evidence type="ECO:0000313" key="4">
    <source>
        <dbReference type="Proteomes" id="UP000093962"/>
    </source>
</evidence>
<dbReference type="Gene3D" id="2.30.130.40">
    <property type="entry name" value="LON domain-like"/>
    <property type="match status" value="1"/>
</dbReference>
<dbReference type="SMART" id="SM00464">
    <property type="entry name" value="LON"/>
    <property type="match status" value="1"/>
</dbReference>
<dbReference type="PROSITE" id="PS51787">
    <property type="entry name" value="LON_N"/>
    <property type="match status" value="1"/>
</dbReference>
<comment type="caution">
    <text evidence="3">The sequence shown here is derived from an EMBL/GenBank/DDBJ whole genome shotgun (WGS) entry which is preliminary data.</text>
</comment>
<protein>
    <submittedName>
        <fullName evidence="3">ATP-dependent protease</fullName>
    </submittedName>
</protein>
<dbReference type="RefSeq" id="WP_064860086.1">
    <property type="nucleotide sequence ID" value="NZ_LZSF01000221.1"/>
</dbReference>
<evidence type="ECO:0000259" key="2">
    <source>
        <dbReference type="PROSITE" id="PS51787"/>
    </source>
</evidence>
<dbReference type="InterPro" id="IPR046336">
    <property type="entry name" value="Lon_prtase_N_sf"/>
</dbReference>
<reference evidence="3 4" key="1">
    <citation type="submission" date="2016-06" db="EMBL/GenBank/DDBJ databases">
        <authorList>
            <person name="Kjaerup R.B."/>
            <person name="Dalgaard T.S."/>
            <person name="Juul-Madsen H.R."/>
        </authorList>
    </citation>
    <scope>NUCLEOTIDE SEQUENCE [LARGE SCALE GENOMIC DNA]</scope>
    <source>
        <strain evidence="3 4">1199456.5</strain>
    </source>
</reference>
<dbReference type="SUPFAM" id="SSF88697">
    <property type="entry name" value="PUA domain-like"/>
    <property type="match status" value="1"/>
</dbReference>
<dbReference type="InterPro" id="IPR003111">
    <property type="entry name" value="Lon_prtase_N"/>
</dbReference>
<dbReference type="GO" id="GO:0006508">
    <property type="term" value="P:proteolysis"/>
    <property type="evidence" value="ECO:0007669"/>
    <property type="project" value="UniProtKB-KW"/>
</dbReference>
<organism evidence="3 4">
    <name type="scientific">Mycolicibacterium mucogenicum</name>
    <name type="common">Mycobacterium mucogenicum</name>
    <dbReference type="NCBI Taxonomy" id="56689"/>
    <lineage>
        <taxon>Bacteria</taxon>
        <taxon>Bacillati</taxon>
        <taxon>Actinomycetota</taxon>
        <taxon>Actinomycetes</taxon>
        <taxon>Mycobacteriales</taxon>
        <taxon>Mycobacteriaceae</taxon>
        <taxon>Mycolicibacterium</taxon>
    </lineage>
</organism>
<keyword evidence="3" id="KW-0645">Protease</keyword>
<gene>
    <name evidence="3" type="ORF">A5642_27110</name>
</gene>
<dbReference type="EMBL" id="LZSF01000221">
    <property type="protein sequence ID" value="OBA82705.1"/>
    <property type="molecule type" value="Genomic_DNA"/>
</dbReference>
<dbReference type="PANTHER" id="PTHR46732:SF8">
    <property type="entry name" value="ATP-DEPENDENT PROTEASE LA (LON) DOMAIN PROTEIN"/>
    <property type="match status" value="1"/>
</dbReference>
<feature type="domain" description="Lon N-terminal" evidence="2">
    <location>
        <begin position="1"/>
        <end position="201"/>
    </location>
</feature>
<dbReference type="Pfam" id="PF02190">
    <property type="entry name" value="LON_substr_bdg"/>
    <property type="match status" value="1"/>
</dbReference>
<keyword evidence="3" id="KW-0378">Hydrolase</keyword>
<dbReference type="GO" id="GO:0008233">
    <property type="term" value="F:peptidase activity"/>
    <property type="evidence" value="ECO:0007669"/>
    <property type="project" value="UniProtKB-KW"/>
</dbReference>
<dbReference type="PANTHER" id="PTHR46732">
    <property type="entry name" value="ATP-DEPENDENT PROTEASE LA (LON) DOMAIN PROTEIN"/>
    <property type="match status" value="1"/>
</dbReference>
<dbReference type="AlphaFoldDB" id="A0A1A0MBB8"/>
<evidence type="ECO:0000313" key="3">
    <source>
        <dbReference type="EMBL" id="OBA82705.1"/>
    </source>
</evidence>
<evidence type="ECO:0000256" key="1">
    <source>
        <dbReference type="SAM" id="Coils"/>
    </source>
</evidence>
<keyword evidence="1" id="KW-0175">Coiled coil</keyword>
<dbReference type="OrthoDB" id="25394at2"/>
<dbReference type="Proteomes" id="UP000093962">
    <property type="component" value="Unassembled WGS sequence"/>
</dbReference>
<feature type="coiled-coil region" evidence="1">
    <location>
        <begin position="183"/>
        <end position="210"/>
    </location>
</feature>
<proteinExistence type="predicted"/>
<accession>A0A1A0MBB8</accession>
<sequence>MPITPMFPLESALLPGDELPLRIFEPRYGELVRDCMAAPEQVFGVVLISAGREVGGGDARCSVGALARIDRCQPQGVGRYMLSCSVTDRIRIVQWHNDDPYPRAEIERWPDEPGPVVPEASIVAVEDRIIALFERIASAQGARLRDRTSILARTVKPDVGQRLYALAALLPIGQADKYSVLAAPNAAARLDALEEAVESLTAMVEFQLSEE</sequence>
<name>A0A1A0MBB8_MYCMU</name>
<dbReference type="InterPro" id="IPR015947">
    <property type="entry name" value="PUA-like_sf"/>
</dbReference>